<organism evidence="2 3">
    <name type="scientific">Celerinatantimonas yamalensis</name>
    <dbReference type="NCBI Taxonomy" id="559956"/>
    <lineage>
        <taxon>Bacteria</taxon>
        <taxon>Pseudomonadati</taxon>
        <taxon>Pseudomonadota</taxon>
        <taxon>Gammaproteobacteria</taxon>
        <taxon>Celerinatantimonadaceae</taxon>
        <taxon>Celerinatantimonas</taxon>
    </lineage>
</organism>
<gene>
    <name evidence="2" type="ORF">ABUE30_17125</name>
</gene>
<proteinExistence type="predicted"/>
<keyword evidence="1" id="KW-1133">Transmembrane helix</keyword>
<dbReference type="EMBL" id="JBEQCT010000011">
    <property type="protein sequence ID" value="MFM2486756.1"/>
    <property type="molecule type" value="Genomic_DNA"/>
</dbReference>
<feature type="transmembrane region" description="Helical" evidence="1">
    <location>
        <begin position="91"/>
        <end position="119"/>
    </location>
</feature>
<keyword evidence="1" id="KW-0812">Transmembrane</keyword>
<evidence type="ECO:0000313" key="3">
    <source>
        <dbReference type="Proteomes" id="UP001629953"/>
    </source>
</evidence>
<dbReference type="RefSeq" id="WP_408625057.1">
    <property type="nucleotide sequence ID" value="NZ_JBEQCT010000011.1"/>
</dbReference>
<protein>
    <submittedName>
        <fullName evidence="2">Uncharacterized protein</fullName>
    </submittedName>
</protein>
<reference evidence="2 3" key="1">
    <citation type="journal article" date="2013" name="Int. J. Syst. Evol. Microbiol.">
        <title>Celerinatantimonas yamalensis sp. nov., a cold-adapted diazotrophic bacterium from a cold permafrost brine.</title>
        <authorList>
            <person name="Shcherbakova V."/>
            <person name="Chuvilskaya N."/>
            <person name="Rivkina E."/>
            <person name="Demidov N."/>
            <person name="Uchaeva V."/>
            <person name="Suetin S."/>
            <person name="Suzina N."/>
            <person name="Gilichinsky D."/>
        </authorList>
    </citation>
    <scope>NUCLEOTIDE SEQUENCE [LARGE SCALE GENOMIC DNA]</scope>
    <source>
        <strain evidence="2 3">C7</strain>
    </source>
</reference>
<keyword evidence="3" id="KW-1185">Reference proteome</keyword>
<evidence type="ECO:0000313" key="2">
    <source>
        <dbReference type="EMBL" id="MFM2486756.1"/>
    </source>
</evidence>
<sequence>MQKYGSNAYNSQTIAPQPPAKAKRRLLSKLLSAGQAALPFHRTHQQIPQSILEDMTPERWREMEQEDDGDFQYNWNEQFIQIYVPQLWGRLYLFLAALAKVIVLYISIFIMIIQIAIIPATHYDILGFISSSIWYLEWIFIPSALIWAQFELSTNFRTNLWFLRPRLLFEFNRQTGMVTLYRPGRLVRFSHPFVEFDCVLTSAPTQLGFMRYGLMLVHRYQGYRRGIPAALLLSKLSEPRDEMLRLWNFIQCYMDVSQPLPDMLALEAGRLNDPTTAKVDKKTGRTPRYWRDMDKATFAQTIRQTVRTYPDPMMGETIPVVADRESC</sequence>
<evidence type="ECO:0000256" key="1">
    <source>
        <dbReference type="SAM" id="Phobius"/>
    </source>
</evidence>
<keyword evidence="1" id="KW-0472">Membrane</keyword>
<feature type="transmembrane region" description="Helical" evidence="1">
    <location>
        <begin position="125"/>
        <end position="148"/>
    </location>
</feature>
<accession>A0ABW9GE96</accession>
<comment type="caution">
    <text evidence="2">The sequence shown here is derived from an EMBL/GenBank/DDBJ whole genome shotgun (WGS) entry which is preliminary data.</text>
</comment>
<dbReference type="Proteomes" id="UP001629953">
    <property type="component" value="Unassembled WGS sequence"/>
</dbReference>
<name>A0ABW9GE96_9GAMM</name>